<dbReference type="AlphaFoldDB" id="A0A4C1XEH6"/>
<proteinExistence type="predicted"/>
<dbReference type="Proteomes" id="UP000299102">
    <property type="component" value="Unassembled WGS sequence"/>
</dbReference>
<gene>
    <name evidence="1" type="ORF">EVAR_50959_1</name>
</gene>
<organism evidence="1 2">
    <name type="scientific">Eumeta variegata</name>
    <name type="common">Bagworm moth</name>
    <name type="synonym">Eumeta japonica</name>
    <dbReference type="NCBI Taxonomy" id="151549"/>
    <lineage>
        <taxon>Eukaryota</taxon>
        <taxon>Metazoa</taxon>
        <taxon>Ecdysozoa</taxon>
        <taxon>Arthropoda</taxon>
        <taxon>Hexapoda</taxon>
        <taxon>Insecta</taxon>
        <taxon>Pterygota</taxon>
        <taxon>Neoptera</taxon>
        <taxon>Endopterygota</taxon>
        <taxon>Lepidoptera</taxon>
        <taxon>Glossata</taxon>
        <taxon>Ditrysia</taxon>
        <taxon>Tineoidea</taxon>
        <taxon>Psychidae</taxon>
        <taxon>Oiketicinae</taxon>
        <taxon>Eumeta</taxon>
    </lineage>
</organism>
<protein>
    <submittedName>
        <fullName evidence="1">Uncharacterized protein</fullName>
    </submittedName>
</protein>
<sequence>MCDERATRTLACWMKCNGRSCYFTFIFRDSVVSHRSMRPILMTPPINTLNSRQVTSTSMQSVGKEYENDLIKGGPSGLLLTGRNATSTQITSK</sequence>
<reference evidence="1 2" key="1">
    <citation type="journal article" date="2019" name="Commun. Biol.">
        <title>The bagworm genome reveals a unique fibroin gene that provides high tensile strength.</title>
        <authorList>
            <person name="Kono N."/>
            <person name="Nakamura H."/>
            <person name="Ohtoshi R."/>
            <person name="Tomita M."/>
            <person name="Numata K."/>
            <person name="Arakawa K."/>
        </authorList>
    </citation>
    <scope>NUCLEOTIDE SEQUENCE [LARGE SCALE GENOMIC DNA]</scope>
</reference>
<evidence type="ECO:0000313" key="2">
    <source>
        <dbReference type="Proteomes" id="UP000299102"/>
    </source>
</evidence>
<accession>A0A4C1XEH6</accession>
<name>A0A4C1XEH6_EUMVA</name>
<evidence type="ECO:0000313" key="1">
    <source>
        <dbReference type="EMBL" id="GBP60595.1"/>
    </source>
</evidence>
<comment type="caution">
    <text evidence="1">The sequence shown here is derived from an EMBL/GenBank/DDBJ whole genome shotgun (WGS) entry which is preliminary data.</text>
</comment>
<keyword evidence="2" id="KW-1185">Reference proteome</keyword>
<dbReference type="EMBL" id="BGZK01000791">
    <property type="protein sequence ID" value="GBP60595.1"/>
    <property type="molecule type" value="Genomic_DNA"/>
</dbReference>